<comment type="caution">
    <text evidence="2">The sequence shown here is derived from an EMBL/GenBank/DDBJ whole genome shotgun (WGS) entry which is preliminary data.</text>
</comment>
<feature type="region of interest" description="Disordered" evidence="1">
    <location>
        <begin position="63"/>
        <end position="99"/>
    </location>
</feature>
<dbReference type="AlphaFoldDB" id="A0A5B0MLH2"/>
<keyword evidence="3" id="KW-1185">Reference proteome</keyword>
<organism evidence="2 3">
    <name type="scientific">Puccinia graminis f. sp. tritici</name>
    <dbReference type="NCBI Taxonomy" id="56615"/>
    <lineage>
        <taxon>Eukaryota</taxon>
        <taxon>Fungi</taxon>
        <taxon>Dikarya</taxon>
        <taxon>Basidiomycota</taxon>
        <taxon>Pucciniomycotina</taxon>
        <taxon>Pucciniomycetes</taxon>
        <taxon>Pucciniales</taxon>
        <taxon>Pucciniaceae</taxon>
        <taxon>Puccinia</taxon>
    </lineage>
</organism>
<reference evidence="2 3" key="1">
    <citation type="submission" date="2019-05" db="EMBL/GenBank/DDBJ databases">
        <title>Emergence of the Ug99 lineage of the wheat stem rust pathogen through somatic hybridization.</title>
        <authorList>
            <person name="Li F."/>
            <person name="Upadhyaya N.M."/>
            <person name="Sperschneider J."/>
            <person name="Matny O."/>
            <person name="Nguyen-Phuc H."/>
            <person name="Mago R."/>
            <person name="Raley C."/>
            <person name="Miller M.E."/>
            <person name="Silverstein K.A.T."/>
            <person name="Henningsen E."/>
            <person name="Hirsch C.D."/>
            <person name="Visser B."/>
            <person name="Pretorius Z.A."/>
            <person name="Steffenson B.J."/>
            <person name="Schwessinger B."/>
            <person name="Dodds P.N."/>
            <person name="Figueroa M."/>
        </authorList>
    </citation>
    <scope>NUCLEOTIDE SEQUENCE [LARGE SCALE GENOMIC DNA]</scope>
    <source>
        <strain evidence="2">21-0</strain>
    </source>
</reference>
<dbReference type="Proteomes" id="UP000324748">
    <property type="component" value="Unassembled WGS sequence"/>
</dbReference>
<evidence type="ECO:0000313" key="2">
    <source>
        <dbReference type="EMBL" id="KAA1077715.1"/>
    </source>
</evidence>
<feature type="compositionally biased region" description="Polar residues" evidence="1">
    <location>
        <begin position="66"/>
        <end position="77"/>
    </location>
</feature>
<proteinExistence type="predicted"/>
<protein>
    <submittedName>
        <fullName evidence="2">Uncharacterized protein</fullName>
    </submittedName>
</protein>
<evidence type="ECO:0000256" key="1">
    <source>
        <dbReference type="SAM" id="MobiDB-lite"/>
    </source>
</evidence>
<name>A0A5B0MLH2_PUCGR</name>
<gene>
    <name evidence="2" type="ORF">PGT21_017439</name>
</gene>
<accession>A0A5B0MLH2</accession>
<evidence type="ECO:0000313" key="3">
    <source>
        <dbReference type="Proteomes" id="UP000324748"/>
    </source>
</evidence>
<sequence length="219" mass="23827">MGNSYPLSTSSSTSCSTVDTLVSKNTTADQTISYLHPQSDPQLHHDFAGHQFSSFPISDKMIAPSDLTTHTSPTPLRTATRPETIPDPLPTSVHPTSQNCPDNLDVAEVVSLAIEKDDGAPIEIQLAPEYSSTTIEYYNDLDNYLKLSGVNEKKKTTINSGSDFSTTSSPQLVDTLNTSTKLLPSPPVNEPNTAIGSLTIWMKRTWPPWKDKKTPATAH</sequence>
<dbReference type="EMBL" id="VSWC01000144">
    <property type="protein sequence ID" value="KAA1077715.1"/>
    <property type="molecule type" value="Genomic_DNA"/>
</dbReference>